<evidence type="ECO:0000259" key="1">
    <source>
        <dbReference type="Pfam" id="PF13649"/>
    </source>
</evidence>
<dbReference type="PANTHER" id="PTHR44068">
    <property type="entry name" value="ZGC:194242"/>
    <property type="match status" value="1"/>
</dbReference>
<accession>A0A512B431</accession>
<dbReference type="OrthoDB" id="9789123at2"/>
<dbReference type="InterPro" id="IPR029063">
    <property type="entry name" value="SAM-dependent_MTases_sf"/>
</dbReference>
<organism evidence="2 3">
    <name type="scientific">Adhaeribacter aerolatus</name>
    <dbReference type="NCBI Taxonomy" id="670289"/>
    <lineage>
        <taxon>Bacteria</taxon>
        <taxon>Pseudomonadati</taxon>
        <taxon>Bacteroidota</taxon>
        <taxon>Cytophagia</taxon>
        <taxon>Cytophagales</taxon>
        <taxon>Hymenobacteraceae</taxon>
        <taxon>Adhaeribacter</taxon>
    </lineage>
</organism>
<dbReference type="CDD" id="cd02440">
    <property type="entry name" value="AdoMet_MTases"/>
    <property type="match status" value="1"/>
</dbReference>
<reference evidence="2 3" key="1">
    <citation type="submission" date="2019-07" db="EMBL/GenBank/DDBJ databases">
        <title>Whole genome shotgun sequence of Adhaeribacter aerolatus NBRC 106133.</title>
        <authorList>
            <person name="Hosoyama A."/>
            <person name="Uohara A."/>
            <person name="Ohji S."/>
            <person name="Ichikawa N."/>
        </authorList>
    </citation>
    <scope>NUCLEOTIDE SEQUENCE [LARGE SCALE GENOMIC DNA]</scope>
    <source>
        <strain evidence="2 3">NBRC 106133</strain>
    </source>
</reference>
<sequence length="260" mass="30227">MDYYPPVRLKSLFPRASKYDRNWVTKHSMGENVLYNLESLTSILPFKAGMRVLDLGCGKAVSSIFLANEFKVQVWAVDEAISPTDNLERIIEADCDNKVFPLQADARNLPFAEGFFDAVIVIDSYTYFGTDEKYLPYICRFLKPDGYIAIADVCFKEEIETLHQVPAFLREDFQDYWYFIHSVDWWRKLWEKTGLVTIKAAEILPAAPVIRKQYMKDFAASGKKDPFAEALQKDEQEQISFFRLVGQRTDKEVYLQTYKK</sequence>
<gene>
    <name evidence="2" type="ORF">AAE02nite_43780</name>
</gene>
<dbReference type="Gene3D" id="3.40.50.150">
    <property type="entry name" value="Vaccinia Virus protein VP39"/>
    <property type="match status" value="1"/>
</dbReference>
<dbReference type="PANTHER" id="PTHR44068:SF11">
    <property type="entry name" value="GERANYL DIPHOSPHATE 2-C-METHYLTRANSFERASE"/>
    <property type="match status" value="1"/>
</dbReference>
<keyword evidence="3" id="KW-1185">Reference proteome</keyword>
<dbReference type="AlphaFoldDB" id="A0A512B431"/>
<dbReference type="Proteomes" id="UP000321532">
    <property type="component" value="Unassembled WGS sequence"/>
</dbReference>
<dbReference type="EMBL" id="BJYS01000043">
    <property type="protein sequence ID" value="GEO06714.1"/>
    <property type="molecule type" value="Genomic_DNA"/>
</dbReference>
<evidence type="ECO:0000313" key="2">
    <source>
        <dbReference type="EMBL" id="GEO06714.1"/>
    </source>
</evidence>
<evidence type="ECO:0000313" key="3">
    <source>
        <dbReference type="Proteomes" id="UP000321532"/>
    </source>
</evidence>
<dbReference type="InterPro" id="IPR041698">
    <property type="entry name" value="Methyltransf_25"/>
</dbReference>
<comment type="caution">
    <text evidence="2">The sequence shown here is derived from an EMBL/GenBank/DDBJ whole genome shotgun (WGS) entry which is preliminary data.</text>
</comment>
<dbReference type="Pfam" id="PF13649">
    <property type="entry name" value="Methyltransf_25"/>
    <property type="match status" value="1"/>
</dbReference>
<feature type="domain" description="Methyltransferase" evidence="1">
    <location>
        <begin position="52"/>
        <end position="146"/>
    </location>
</feature>
<proteinExistence type="predicted"/>
<dbReference type="SUPFAM" id="SSF53335">
    <property type="entry name" value="S-adenosyl-L-methionine-dependent methyltransferases"/>
    <property type="match status" value="1"/>
</dbReference>
<dbReference type="RefSeq" id="WP_146903332.1">
    <property type="nucleotide sequence ID" value="NZ_BJYS01000043.1"/>
</dbReference>
<name>A0A512B431_9BACT</name>
<protein>
    <recommendedName>
        <fullName evidence="1">Methyltransferase domain-containing protein</fullName>
    </recommendedName>
</protein>
<dbReference type="InterPro" id="IPR050447">
    <property type="entry name" value="Erg6_SMT_methyltransf"/>
</dbReference>